<dbReference type="InterPro" id="IPR006011">
    <property type="entry name" value="Syntaxin_N"/>
</dbReference>
<dbReference type="GO" id="GO:0006886">
    <property type="term" value="P:intracellular protein transport"/>
    <property type="evidence" value="ECO:0007669"/>
    <property type="project" value="InterPro"/>
</dbReference>
<dbReference type="GO" id="GO:0012505">
    <property type="term" value="C:endomembrane system"/>
    <property type="evidence" value="ECO:0007669"/>
    <property type="project" value="TreeGrafter"/>
</dbReference>
<dbReference type="Pfam" id="PF14523">
    <property type="entry name" value="Syntaxin_2"/>
    <property type="match status" value="1"/>
</dbReference>
<feature type="transmembrane region" description="Helical" evidence="3">
    <location>
        <begin position="251"/>
        <end position="270"/>
    </location>
</feature>
<dbReference type="GO" id="GO:0031201">
    <property type="term" value="C:SNARE complex"/>
    <property type="evidence" value="ECO:0007669"/>
    <property type="project" value="TreeGrafter"/>
</dbReference>
<keyword evidence="3" id="KW-0812">Transmembrane</keyword>
<proteinExistence type="inferred from homology"/>
<comment type="similarity">
    <text evidence="1">Belongs to the syntaxin family.</text>
</comment>
<dbReference type="PROSITE" id="PS00914">
    <property type="entry name" value="SYNTAXIN"/>
    <property type="match status" value="1"/>
</dbReference>
<dbReference type="PROSITE" id="PS50192">
    <property type="entry name" value="T_SNARE"/>
    <property type="match status" value="1"/>
</dbReference>
<evidence type="ECO:0000256" key="3">
    <source>
        <dbReference type="SAM" id="Phobius"/>
    </source>
</evidence>
<dbReference type="InterPro" id="IPR006012">
    <property type="entry name" value="Syntaxin/epimorphin_CS"/>
</dbReference>
<gene>
    <name evidence="5" type="ORF">B0F90DRAFT_1768638</name>
</gene>
<feature type="region of interest" description="Disordered" evidence="2">
    <location>
        <begin position="1"/>
        <end position="21"/>
    </location>
</feature>
<comment type="caution">
    <text evidence="5">The sequence shown here is derived from an EMBL/GenBank/DDBJ whole genome shotgun (WGS) entry which is preliminary data.</text>
</comment>
<dbReference type="InterPro" id="IPR010989">
    <property type="entry name" value="SNARE"/>
</dbReference>
<evidence type="ECO:0000256" key="2">
    <source>
        <dbReference type="SAM" id="MobiDB-lite"/>
    </source>
</evidence>
<dbReference type="SUPFAM" id="SSF47661">
    <property type="entry name" value="t-snare proteins"/>
    <property type="match status" value="1"/>
</dbReference>
<reference evidence="5" key="1">
    <citation type="journal article" date="2022" name="New Phytol.">
        <title>Evolutionary transition to the ectomycorrhizal habit in the genomes of a hyperdiverse lineage of mushroom-forming fungi.</title>
        <authorList>
            <person name="Looney B."/>
            <person name="Miyauchi S."/>
            <person name="Morin E."/>
            <person name="Drula E."/>
            <person name="Courty P.E."/>
            <person name="Kohler A."/>
            <person name="Kuo A."/>
            <person name="LaButti K."/>
            <person name="Pangilinan J."/>
            <person name="Lipzen A."/>
            <person name="Riley R."/>
            <person name="Andreopoulos W."/>
            <person name="He G."/>
            <person name="Johnson J."/>
            <person name="Nolan M."/>
            <person name="Tritt A."/>
            <person name="Barry K.W."/>
            <person name="Grigoriev I.V."/>
            <person name="Nagy L.G."/>
            <person name="Hibbett D."/>
            <person name="Henrissat B."/>
            <person name="Matheny P.B."/>
            <person name="Labbe J."/>
            <person name="Martin F.M."/>
        </authorList>
    </citation>
    <scope>NUCLEOTIDE SEQUENCE</scope>
    <source>
        <strain evidence="5">BPL690</strain>
    </source>
</reference>
<dbReference type="Gene3D" id="1.20.5.110">
    <property type="match status" value="1"/>
</dbReference>
<organism evidence="5 6">
    <name type="scientific">Multifurca ochricompacta</name>
    <dbReference type="NCBI Taxonomy" id="376703"/>
    <lineage>
        <taxon>Eukaryota</taxon>
        <taxon>Fungi</taxon>
        <taxon>Dikarya</taxon>
        <taxon>Basidiomycota</taxon>
        <taxon>Agaricomycotina</taxon>
        <taxon>Agaricomycetes</taxon>
        <taxon>Russulales</taxon>
        <taxon>Russulaceae</taxon>
        <taxon>Multifurca</taxon>
    </lineage>
</organism>
<dbReference type="GO" id="GO:0006906">
    <property type="term" value="P:vesicle fusion"/>
    <property type="evidence" value="ECO:0007669"/>
    <property type="project" value="TreeGrafter"/>
</dbReference>
<protein>
    <submittedName>
        <fullName evidence="5">t-SNARE</fullName>
    </submittedName>
</protein>
<dbReference type="GO" id="GO:0048278">
    <property type="term" value="P:vesicle docking"/>
    <property type="evidence" value="ECO:0007669"/>
    <property type="project" value="TreeGrafter"/>
</dbReference>
<dbReference type="Pfam" id="PF05739">
    <property type="entry name" value="SNARE"/>
    <property type="match status" value="1"/>
</dbReference>
<keyword evidence="3" id="KW-1133">Transmembrane helix</keyword>
<keyword evidence="3" id="KW-0472">Membrane</keyword>
<evidence type="ECO:0000313" key="5">
    <source>
        <dbReference type="EMBL" id="KAI0292671.1"/>
    </source>
</evidence>
<feature type="domain" description="T-SNARE coiled-coil homology" evidence="4">
    <location>
        <begin position="178"/>
        <end position="240"/>
    </location>
</feature>
<evidence type="ECO:0000256" key="1">
    <source>
        <dbReference type="ARBA" id="ARBA00009063"/>
    </source>
</evidence>
<dbReference type="CDD" id="cd15840">
    <property type="entry name" value="SNARE_Qa"/>
    <property type="match status" value="1"/>
</dbReference>
<dbReference type="PANTHER" id="PTHR19957">
    <property type="entry name" value="SYNTAXIN"/>
    <property type="match status" value="1"/>
</dbReference>
<keyword evidence="6" id="KW-1185">Reference proteome</keyword>
<dbReference type="PANTHER" id="PTHR19957:SF38">
    <property type="entry name" value="LD27581P"/>
    <property type="match status" value="1"/>
</dbReference>
<dbReference type="Gene3D" id="1.20.58.70">
    <property type="match status" value="1"/>
</dbReference>
<name>A0AAD4LWD6_9AGAM</name>
<sequence>MSFQDIESGSSQPLSPSPRNAVHSREETVFVNLQSSISIQVFKINANVQGILKLVDQLGTPRDSSSLRKSLHDLTETTRAMTKRGSDDLKKLAAIQATLPNKKTQMQKTAHDFQLSFVAFQRAQQVSAEKQRTVVQTVKLAVEEDTAKLRQHPEAAAEQLQAQVMQSQLSPHELAYQESVIQEREAEIREIETGIHELSEIFRDLGTLVHEQGGMLDNIESNVYSIAVDTAGAAEELSSAADYQRKAGRRAACLGLVLIVVVVVVLLAILS</sequence>
<dbReference type="GO" id="GO:0006896">
    <property type="term" value="P:Golgi to vacuole transport"/>
    <property type="evidence" value="ECO:0007669"/>
    <property type="project" value="TreeGrafter"/>
</dbReference>
<dbReference type="FunFam" id="1.20.5.110:FF:000059">
    <property type="entry name" value="Related to syntaxin 12"/>
    <property type="match status" value="1"/>
</dbReference>
<feature type="compositionally biased region" description="Polar residues" evidence="2">
    <location>
        <begin position="1"/>
        <end position="18"/>
    </location>
</feature>
<evidence type="ECO:0000313" key="6">
    <source>
        <dbReference type="Proteomes" id="UP001203297"/>
    </source>
</evidence>
<dbReference type="EMBL" id="WTXG01000114">
    <property type="protein sequence ID" value="KAI0292671.1"/>
    <property type="molecule type" value="Genomic_DNA"/>
</dbReference>
<dbReference type="SMART" id="SM00397">
    <property type="entry name" value="t_SNARE"/>
    <property type="match status" value="1"/>
</dbReference>
<evidence type="ECO:0000259" key="4">
    <source>
        <dbReference type="PROSITE" id="PS50192"/>
    </source>
</evidence>
<dbReference type="GO" id="GO:0000149">
    <property type="term" value="F:SNARE binding"/>
    <property type="evidence" value="ECO:0007669"/>
    <property type="project" value="TreeGrafter"/>
</dbReference>
<accession>A0AAD4LWD6</accession>
<dbReference type="InterPro" id="IPR045242">
    <property type="entry name" value="Syntaxin"/>
</dbReference>
<dbReference type="InterPro" id="IPR000727">
    <property type="entry name" value="T_SNARE_dom"/>
</dbReference>
<dbReference type="Proteomes" id="UP001203297">
    <property type="component" value="Unassembled WGS sequence"/>
</dbReference>
<dbReference type="AlphaFoldDB" id="A0AAD4LWD6"/>
<dbReference type="GO" id="GO:0005484">
    <property type="term" value="F:SNAP receptor activity"/>
    <property type="evidence" value="ECO:0007669"/>
    <property type="project" value="InterPro"/>
</dbReference>